<feature type="compositionally biased region" description="Low complexity" evidence="9">
    <location>
        <begin position="1058"/>
        <end position="1092"/>
    </location>
</feature>
<feature type="compositionally biased region" description="Gly residues" evidence="9">
    <location>
        <begin position="242"/>
        <end position="262"/>
    </location>
</feature>
<feature type="compositionally biased region" description="Acidic residues" evidence="9">
    <location>
        <begin position="569"/>
        <end position="597"/>
    </location>
</feature>
<keyword evidence="7" id="KW-0539">Nucleus</keyword>
<dbReference type="PANTHER" id="PTHR16062:SF21">
    <property type="entry name" value="CHROMATIN STRUCTURE-REMODELING COMPLEX SUBUNIT RSC1-RELATED"/>
    <property type="match status" value="1"/>
</dbReference>
<evidence type="ECO:0000256" key="8">
    <source>
        <dbReference type="PROSITE-ProRule" id="PRU00035"/>
    </source>
</evidence>
<evidence type="ECO:0000256" key="7">
    <source>
        <dbReference type="ARBA" id="ARBA00023242"/>
    </source>
</evidence>
<evidence type="ECO:0000256" key="1">
    <source>
        <dbReference type="ARBA" id="ARBA00004123"/>
    </source>
</evidence>
<feature type="compositionally biased region" description="Basic and acidic residues" evidence="9">
    <location>
        <begin position="23"/>
        <end position="33"/>
    </location>
</feature>
<feature type="compositionally biased region" description="Pro residues" evidence="9">
    <location>
        <begin position="957"/>
        <end position="973"/>
    </location>
</feature>
<dbReference type="InterPro" id="IPR001025">
    <property type="entry name" value="BAH_dom"/>
</dbReference>
<feature type="compositionally biased region" description="Acidic residues" evidence="9">
    <location>
        <begin position="119"/>
        <end position="130"/>
    </location>
</feature>
<organism evidence="12 13">
    <name type="scientific">Diaporthe australafricana</name>
    <dbReference type="NCBI Taxonomy" id="127596"/>
    <lineage>
        <taxon>Eukaryota</taxon>
        <taxon>Fungi</taxon>
        <taxon>Dikarya</taxon>
        <taxon>Ascomycota</taxon>
        <taxon>Pezizomycotina</taxon>
        <taxon>Sordariomycetes</taxon>
        <taxon>Sordariomycetidae</taxon>
        <taxon>Diaporthales</taxon>
        <taxon>Diaporthaceae</taxon>
        <taxon>Diaporthe</taxon>
    </lineage>
</organism>
<dbReference type="SUPFAM" id="SSF47370">
    <property type="entry name" value="Bromodomain"/>
    <property type="match status" value="2"/>
</dbReference>
<keyword evidence="13" id="KW-1185">Reference proteome</keyword>
<feature type="region of interest" description="Disordered" evidence="9">
    <location>
        <begin position="182"/>
        <end position="430"/>
    </location>
</feature>
<proteinExistence type="predicted"/>
<dbReference type="CDD" id="cd04369">
    <property type="entry name" value="Bromodomain"/>
    <property type="match status" value="1"/>
</dbReference>
<feature type="compositionally biased region" description="Polar residues" evidence="9">
    <location>
        <begin position="1029"/>
        <end position="1041"/>
    </location>
</feature>
<dbReference type="InterPro" id="IPR048047">
    <property type="entry name" value="RSC1/2_bromodom"/>
</dbReference>
<feature type="compositionally biased region" description="Basic and acidic residues" evidence="9">
    <location>
        <begin position="320"/>
        <end position="336"/>
    </location>
</feature>
<dbReference type="InterPro" id="IPR037382">
    <property type="entry name" value="Rsc/polybromo"/>
</dbReference>
<name>A0ABR3WBI8_9PEZI</name>
<evidence type="ECO:0000256" key="5">
    <source>
        <dbReference type="ARBA" id="ARBA00023117"/>
    </source>
</evidence>
<feature type="compositionally biased region" description="Polar residues" evidence="9">
    <location>
        <begin position="982"/>
        <end position="992"/>
    </location>
</feature>
<dbReference type="EMBL" id="JAWRVE010000109">
    <property type="protein sequence ID" value="KAL1858021.1"/>
    <property type="molecule type" value="Genomic_DNA"/>
</dbReference>
<feature type="compositionally biased region" description="Acidic residues" evidence="9">
    <location>
        <begin position="138"/>
        <end position="149"/>
    </location>
</feature>
<keyword evidence="4" id="KW-0805">Transcription regulation</keyword>
<feature type="compositionally biased region" description="Basic and acidic residues" evidence="9">
    <location>
        <begin position="86"/>
        <end position="97"/>
    </location>
</feature>
<feature type="domain" description="Bromo" evidence="10">
    <location>
        <begin position="652"/>
        <end position="722"/>
    </location>
</feature>
<comment type="caution">
    <text evidence="12">The sequence shown here is derived from an EMBL/GenBank/DDBJ whole genome shotgun (WGS) entry which is preliminary data.</text>
</comment>
<sequence>MAPSRLRSQWAHAATGPPSRRLAPLEERRRAAVDELPQLDNGLGLGEENSLPFPNWDIPLRVPQELDQFLPPASRVQLDQQSAQLREARHPPDDTEHPPPPVYPDSSAFWTDEAASIPFEEEDSDNDDSESSSSVEEISSEDSSNDDGESAGFERLRHRFALLGLVFVQIPNSDLEQFDTTDSVTANLSRSGTLLQQQQTRATEATQEPEEDQETEEPDDPDDDTGSPGLPNNHEDDENEGPGQGDTGNGQGTSGNAEGEGGSEQRDEHGDTQRQDPDQGTSSHTEGERRSEQRDHEQQQPDQGSLADLGGGEGTMAPRPADEIMVHDSIEAKGDQDVDMEDAPANANGGQPATARPTANMGAGTNGDADAEGEADADVDADADGDADIDADADADPDADADVDADGEVDSAEPADISKARRGRGRWRNVDDPNKELRQLIDDSQKYLSSYTEDDEEICEPFQRIPRKNIFPDYHEVISNPIAFSTVRGKLLKKEYTEFSQFVFDVAQIFRNAQIYNRPSSDIFKYSVRLLEVFKEKLQELINNGSIAAEDAVLPDFGELPPVDPSPEPGEDDELEEEDEEEEEEEEDEEDDDDDDEGARRRGRRRGRGSKKDADDDDDYHKKRGRPPKVFTPTEARINAVLKGLRKPKDKDGNLRVLDFERLPDKQLNKEYYQVIANPIALDQIKRNAKRKKYRDVDECLADLEIMFYNAMQYNAPGSEIHEDATELLKEAQRLVEQEKARPDDAFRDEEGKLPLSEVQHNGETWKVGDWVHIRNMNDLEKPIVAQIYRLWQDEAGKKWINSCWYYRPEQTIHRVSKRFYRNEVMKTGQYRDHLIDDIVDRCFVMFHTRYHKGRPRGLPVGKEVYVCEARYNEERFTFNRIKTWTSCLPDEVREKDYEMDLFDVPHKITKEPTPIAHLINENAKETDMMPKPNWGHKDAPPIIGGVHIRPREPNDSPSPEPTPDPPAVPPPSMAADPIRRQSVQMGPTSTAFHPGVPVPIPSPSPAHAHAHANHYQQPHFIPPRPVVNTPSAIPVQSTHHQYQHHSAPSPVHHHAPAHSPHFAPQPQGYSHHPQHQQHQQQPHFVPSPVSVGHHHHMPSGGSFSGQSHVPYAAPVQHHHSRMPMAPTASNTAIPHANANANLHNGAPRFDSWVLYDDLDAAIPREVRDQYHTDDKGHVLFFSAPPQNRPNHGAAEENATLGHSVRYLSDIHQHRAERERKRKERDDALRQQEAERAARDSQAREQTERQMSAAAGQRIGDWILGMQRQNEETEKELAPVRAQKAAWLAEKDALKEQRQEE</sequence>
<evidence type="ECO:0000256" key="9">
    <source>
        <dbReference type="SAM" id="MobiDB-lite"/>
    </source>
</evidence>
<dbReference type="InterPro" id="IPR036427">
    <property type="entry name" value="Bromodomain-like_sf"/>
</dbReference>
<dbReference type="InterPro" id="IPR001487">
    <property type="entry name" value="Bromodomain"/>
</dbReference>
<evidence type="ECO:0000256" key="2">
    <source>
        <dbReference type="ARBA" id="ARBA00022737"/>
    </source>
</evidence>
<comment type="subcellular location">
    <subcellularLocation>
        <location evidence="1">Nucleus</location>
    </subcellularLocation>
</comment>
<feature type="domain" description="Bromo" evidence="10">
    <location>
        <begin position="454"/>
        <end position="524"/>
    </location>
</feature>
<dbReference type="Proteomes" id="UP001583177">
    <property type="component" value="Unassembled WGS sequence"/>
</dbReference>
<evidence type="ECO:0000259" key="10">
    <source>
        <dbReference type="PROSITE" id="PS50014"/>
    </source>
</evidence>
<feature type="region of interest" description="Disordered" evidence="9">
    <location>
        <begin position="1"/>
        <end position="151"/>
    </location>
</feature>
<feature type="compositionally biased region" description="Acidic residues" evidence="9">
    <location>
        <begin position="369"/>
        <end position="413"/>
    </location>
</feature>
<dbReference type="CDD" id="cd05522">
    <property type="entry name" value="Bromo_Rsc1_2_II"/>
    <property type="match status" value="1"/>
</dbReference>
<dbReference type="Pfam" id="PF01426">
    <property type="entry name" value="BAH"/>
    <property type="match status" value="1"/>
</dbReference>
<feature type="compositionally biased region" description="Polar residues" evidence="9">
    <location>
        <begin position="182"/>
        <end position="192"/>
    </location>
</feature>
<keyword evidence="5 8" id="KW-0103">Bromodomain</keyword>
<reference evidence="12 13" key="1">
    <citation type="journal article" date="2024" name="IMA Fungus">
        <title>IMA Genome - F19 : A genome assembly and annotation guide to empower mycologists, including annotated draft genome sequences of Ceratocystis pirilliformis, Diaporthe australafricana, Fusarium ophioides, Paecilomyces lecythidis, and Sporothrix stenoceras.</title>
        <authorList>
            <person name="Aylward J."/>
            <person name="Wilson A.M."/>
            <person name="Visagie C.M."/>
            <person name="Spraker J."/>
            <person name="Barnes I."/>
            <person name="Buitendag C."/>
            <person name="Ceriani C."/>
            <person name="Del Mar Angel L."/>
            <person name="du Plessis D."/>
            <person name="Fuchs T."/>
            <person name="Gasser K."/>
            <person name="Kramer D."/>
            <person name="Li W."/>
            <person name="Munsamy K."/>
            <person name="Piso A."/>
            <person name="Price J.L."/>
            <person name="Sonnekus B."/>
            <person name="Thomas C."/>
            <person name="van der Nest A."/>
            <person name="van Dijk A."/>
            <person name="van Heerden A."/>
            <person name="van Vuuren N."/>
            <person name="Yilmaz N."/>
            <person name="Duong T.A."/>
            <person name="van der Merwe N.A."/>
            <person name="Wingfield M.J."/>
            <person name="Wingfield B.D."/>
        </authorList>
    </citation>
    <scope>NUCLEOTIDE SEQUENCE [LARGE SCALE GENOMIC DNA]</scope>
    <source>
        <strain evidence="12 13">CMW 18300</strain>
    </source>
</reference>
<feature type="compositionally biased region" description="Basic and acidic residues" evidence="9">
    <location>
        <begin position="285"/>
        <end position="299"/>
    </location>
</feature>
<dbReference type="Pfam" id="PF00439">
    <property type="entry name" value="Bromodomain"/>
    <property type="match status" value="2"/>
</dbReference>
<evidence type="ECO:0000256" key="4">
    <source>
        <dbReference type="ARBA" id="ARBA00023015"/>
    </source>
</evidence>
<gene>
    <name evidence="12" type="ORF">Daus18300_010133</name>
</gene>
<keyword evidence="2" id="KW-0677">Repeat</keyword>
<evidence type="ECO:0000313" key="12">
    <source>
        <dbReference type="EMBL" id="KAL1858021.1"/>
    </source>
</evidence>
<dbReference type="CDD" id="cd04717">
    <property type="entry name" value="BAH_polybromo"/>
    <property type="match status" value="1"/>
</dbReference>
<feature type="compositionally biased region" description="Acidic residues" evidence="9">
    <location>
        <begin position="207"/>
        <end position="225"/>
    </location>
</feature>
<dbReference type="SMART" id="SM00297">
    <property type="entry name" value="BROMO"/>
    <property type="match status" value="2"/>
</dbReference>
<dbReference type="PANTHER" id="PTHR16062">
    <property type="entry name" value="SWI/SNF-RELATED"/>
    <property type="match status" value="1"/>
</dbReference>
<feature type="region of interest" description="Disordered" evidence="9">
    <location>
        <begin position="1213"/>
        <end position="1256"/>
    </location>
</feature>
<dbReference type="PROSITE" id="PS51038">
    <property type="entry name" value="BAH"/>
    <property type="match status" value="1"/>
</dbReference>
<feature type="compositionally biased region" description="Basic and acidic residues" evidence="9">
    <location>
        <begin position="1213"/>
        <end position="1248"/>
    </location>
</feature>
<accession>A0ABR3WBI8</accession>
<evidence type="ECO:0000256" key="6">
    <source>
        <dbReference type="ARBA" id="ARBA00023163"/>
    </source>
</evidence>
<protein>
    <recommendedName>
        <fullName evidence="14">Chromatin structure-remodeling complex subunit RSC1</fullName>
    </recommendedName>
</protein>
<evidence type="ECO:0000259" key="11">
    <source>
        <dbReference type="PROSITE" id="PS51038"/>
    </source>
</evidence>
<feature type="region of interest" description="Disordered" evidence="9">
    <location>
        <begin position="556"/>
        <end position="635"/>
    </location>
</feature>
<evidence type="ECO:0000256" key="3">
    <source>
        <dbReference type="ARBA" id="ARBA00022853"/>
    </source>
</evidence>
<feature type="domain" description="BAH" evidence="11">
    <location>
        <begin position="764"/>
        <end position="883"/>
    </location>
</feature>
<feature type="region of interest" description="Disordered" evidence="9">
    <location>
        <begin position="928"/>
        <end position="1110"/>
    </location>
</feature>
<feature type="compositionally biased region" description="Low complexity" evidence="9">
    <location>
        <begin position="193"/>
        <end position="206"/>
    </location>
</feature>
<dbReference type="InterPro" id="IPR043151">
    <property type="entry name" value="BAH_sf"/>
</dbReference>
<dbReference type="Gene3D" id="1.20.920.10">
    <property type="entry name" value="Bromodomain-like"/>
    <property type="match status" value="2"/>
</dbReference>
<feature type="compositionally biased region" description="Basic and acidic residues" evidence="9">
    <location>
        <begin position="263"/>
        <end position="277"/>
    </location>
</feature>
<dbReference type="PROSITE" id="PS50014">
    <property type="entry name" value="BROMODOMAIN_2"/>
    <property type="match status" value="2"/>
</dbReference>
<keyword evidence="3" id="KW-0156">Chromatin regulator</keyword>
<dbReference type="PRINTS" id="PR00503">
    <property type="entry name" value="BROMODOMAIN"/>
</dbReference>
<keyword evidence="6" id="KW-0804">Transcription</keyword>
<dbReference type="SMART" id="SM00439">
    <property type="entry name" value="BAH"/>
    <property type="match status" value="1"/>
</dbReference>
<evidence type="ECO:0000313" key="13">
    <source>
        <dbReference type="Proteomes" id="UP001583177"/>
    </source>
</evidence>
<dbReference type="Gene3D" id="2.30.30.490">
    <property type="match status" value="1"/>
</dbReference>
<evidence type="ECO:0008006" key="14">
    <source>
        <dbReference type="Google" id="ProtNLM"/>
    </source>
</evidence>